<proteinExistence type="predicted"/>
<organism evidence="1 2">
    <name type="scientific">Penicillium camemberti (strain FM 013)</name>
    <dbReference type="NCBI Taxonomy" id="1429867"/>
    <lineage>
        <taxon>Eukaryota</taxon>
        <taxon>Fungi</taxon>
        <taxon>Dikarya</taxon>
        <taxon>Ascomycota</taxon>
        <taxon>Pezizomycotina</taxon>
        <taxon>Eurotiomycetes</taxon>
        <taxon>Eurotiomycetidae</taxon>
        <taxon>Eurotiales</taxon>
        <taxon>Aspergillaceae</taxon>
        <taxon>Penicillium</taxon>
    </lineage>
</organism>
<protein>
    <submittedName>
        <fullName evidence="1">Str. FM013</fullName>
    </submittedName>
</protein>
<gene>
    <name evidence="1" type="ORF">PCAMFM013_S012g000061</name>
</gene>
<dbReference type="EMBL" id="HG793145">
    <property type="protein sequence ID" value="CRL24452.1"/>
    <property type="molecule type" value="Genomic_DNA"/>
</dbReference>
<keyword evidence="2" id="KW-1185">Reference proteome</keyword>
<name>A0A0G4PDS9_PENC3</name>
<accession>A0A0G4PDS9</accession>
<evidence type="ECO:0000313" key="2">
    <source>
        <dbReference type="Proteomes" id="UP000053732"/>
    </source>
</evidence>
<sequence>MRRVLGPILRPSNSSWARVEMKCFVNYGLVRPPTAMDQIFPIRSVDLQYDDKGWRW</sequence>
<dbReference type="Proteomes" id="UP000053732">
    <property type="component" value="Unassembled WGS sequence"/>
</dbReference>
<dbReference type="AlphaFoldDB" id="A0A0G4PDS9"/>
<evidence type="ECO:0000313" key="1">
    <source>
        <dbReference type="EMBL" id="CRL24452.1"/>
    </source>
</evidence>
<reference evidence="1 2" key="1">
    <citation type="journal article" date="2014" name="Nat. Commun.">
        <title>Multiple recent horizontal transfers of a large genomic region in cheese making fungi.</title>
        <authorList>
            <person name="Cheeseman K."/>
            <person name="Ropars J."/>
            <person name="Renault P."/>
            <person name="Dupont J."/>
            <person name="Gouzy J."/>
            <person name="Branca A."/>
            <person name="Abraham A.L."/>
            <person name="Ceppi M."/>
            <person name="Conseiller E."/>
            <person name="Debuchy R."/>
            <person name="Malagnac F."/>
            <person name="Goarin A."/>
            <person name="Silar P."/>
            <person name="Lacoste S."/>
            <person name="Sallet E."/>
            <person name="Bensimon A."/>
            <person name="Giraud T."/>
            <person name="Brygoo Y."/>
        </authorList>
    </citation>
    <scope>NUCLEOTIDE SEQUENCE [LARGE SCALE GENOMIC DNA]</scope>
    <source>
        <strain evidence="2">FM 013</strain>
    </source>
</reference>